<evidence type="ECO:0000313" key="2">
    <source>
        <dbReference type="EMBL" id="QHU01649.1"/>
    </source>
</evidence>
<dbReference type="EMBL" id="MN740346">
    <property type="protein sequence ID" value="QHU01649.1"/>
    <property type="molecule type" value="Genomic_DNA"/>
</dbReference>
<keyword evidence="1" id="KW-0472">Membrane</keyword>
<accession>A0A6C0J7M0</accession>
<proteinExistence type="predicted"/>
<organism evidence="2">
    <name type="scientific">viral metagenome</name>
    <dbReference type="NCBI Taxonomy" id="1070528"/>
    <lineage>
        <taxon>unclassified sequences</taxon>
        <taxon>metagenomes</taxon>
        <taxon>organismal metagenomes</taxon>
    </lineage>
</organism>
<keyword evidence="1" id="KW-1133">Transmembrane helix</keyword>
<feature type="transmembrane region" description="Helical" evidence="1">
    <location>
        <begin position="44"/>
        <end position="63"/>
    </location>
</feature>
<feature type="transmembrane region" description="Helical" evidence="1">
    <location>
        <begin position="20"/>
        <end position="38"/>
    </location>
</feature>
<keyword evidence="1" id="KW-0812">Transmembrane</keyword>
<evidence type="ECO:0000256" key="1">
    <source>
        <dbReference type="SAM" id="Phobius"/>
    </source>
</evidence>
<dbReference type="PROSITE" id="PS51257">
    <property type="entry name" value="PROKAR_LIPOPROTEIN"/>
    <property type="match status" value="1"/>
</dbReference>
<sequence>MFVTKAIINIINYIKHKKDIKRLILSIILGIISCYIFLKLFNYFFKGPLILLVGSIFGLYIYIYGNNHRITTL</sequence>
<name>A0A6C0J7M0_9ZZZZ</name>
<dbReference type="AlphaFoldDB" id="A0A6C0J7M0"/>
<protein>
    <submittedName>
        <fullName evidence="2">Uncharacterized protein</fullName>
    </submittedName>
</protein>
<reference evidence="2" key="1">
    <citation type="journal article" date="2020" name="Nature">
        <title>Giant virus diversity and host interactions through global metagenomics.</title>
        <authorList>
            <person name="Schulz F."/>
            <person name="Roux S."/>
            <person name="Paez-Espino D."/>
            <person name="Jungbluth S."/>
            <person name="Walsh D.A."/>
            <person name="Denef V.J."/>
            <person name="McMahon K.D."/>
            <person name="Konstantinidis K.T."/>
            <person name="Eloe-Fadrosh E.A."/>
            <person name="Kyrpides N.C."/>
            <person name="Woyke T."/>
        </authorList>
    </citation>
    <scope>NUCLEOTIDE SEQUENCE</scope>
    <source>
        <strain evidence="2">GVMAG-M-3300025874-2</strain>
    </source>
</reference>